<name>A0ABS4J8E1_9BACL</name>
<organism evidence="1 2">
    <name type="scientific">Paenibacillus eucommiae</name>
    <dbReference type="NCBI Taxonomy" id="1355755"/>
    <lineage>
        <taxon>Bacteria</taxon>
        <taxon>Bacillati</taxon>
        <taxon>Bacillota</taxon>
        <taxon>Bacilli</taxon>
        <taxon>Bacillales</taxon>
        <taxon>Paenibacillaceae</taxon>
        <taxon>Paenibacillus</taxon>
    </lineage>
</organism>
<reference evidence="1 2" key="1">
    <citation type="submission" date="2021-03" db="EMBL/GenBank/DDBJ databases">
        <title>Genomic Encyclopedia of Type Strains, Phase IV (KMG-IV): sequencing the most valuable type-strain genomes for metagenomic binning, comparative biology and taxonomic classification.</title>
        <authorList>
            <person name="Goeker M."/>
        </authorList>
    </citation>
    <scope>NUCLEOTIDE SEQUENCE [LARGE SCALE GENOMIC DNA]</scope>
    <source>
        <strain evidence="1 2">DSM 26048</strain>
    </source>
</reference>
<evidence type="ECO:0000313" key="2">
    <source>
        <dbReference type="Proteomes" id="UP001519287"/>
    </source>
</evidence>
<keyword evidence="2" id="KW-1185">Reference proteome</keyword>
<comment type="caution">
    <text evidence="1">The sequence shown here is derived from an EMBL/GenBank/DDBJ whole genome shotgun (WGS) entry which is preliminary data.</text>
</comment>
<gene>
    <name evidence="1" type="ORF">J2Z66_007719</name>
</gene>
<dbReference type="EMBL" id="JAGGLB010000043">
    <property type="protein sequence ID" value="MBP1996075.1"/>
    <property type="molecule type" value="Genomic_DNA"/>
</dbReference>
<proteinExistence type="predicted"/>
<dbReference type="Proteomes" id="UP001519287">
    <property type="component" value="Unassembled WGS sequence"/>
</dbReference>
<evidence type="ECO:0000313" key="1">
    <source>
        <dbReference type="EMBL" id="MBP1996075.1"/>
    </source>
</evidence>
<sequence length="33" mass="3945">MKNIVNEPDCWRLHDLTMKNIVIVTEKRKKSGF</sequence>
<accession>A0ABS4J8E1</accession>
<protein>
    <submittedName>
        <fullName evidence="1">Uncharacterized protein</fullName>
    </submittedName>
</protein>